<dbReference type="Pfam" id="PF20109">
    <property type="entry name" value="Trans_reg_dom"/>
    <property type="match status" value="1"/>
</dbReference>
<comment type="caution">
    <text evidence="2">The sequence shown here is derived from an EMBL/GenBank/DDBJ whole genome shotgun (WGS) entry which is preliminary data.</text>
</comment>
<dbReference type="Proteomes" id="UP000465810">
    <property type="component" value="Unassembled WGS sequence"/>
</dbReference>
<evidence type="ECO:0000313" key="3">
    <source>
        <dbReference type="Proteomes" id="UP000465810"/>
    </source>
</evidence>
<protein>
    <recommendedName>
        <fullName evidence="1">Transcriptional regulator-like domain-containing protein</fullName>
    </recommendedName>
</protein>
<dbReference type="InterPro" id="IPR045465">
    <property type="entry name" value="Trans_reg_dom"/>
</dbReference>
<organism evidence="2 3">
    <name type="scientific">Novosphingobium silvae</name>
    <dbReference type="NCBI Taxonomy" id="2692619"/>
    <lineage>
        <taxon>Bacteria</taxon>
        <taxon>Pseudomonadati</taxon>
        <taxon>Pseudomonadota</taxon>
        <taxon>Alphaproteobacteria</taxon>
        <taxon>Sphingomonadales</taxon>
        <taxon>Sphingomonadaceae</taxon>
        <taxon>Novosphingobium</taxon>
    </lineage>
</organism>
<gene>
    <name evidence="2" type="ORF">GR702_03295</name>
</gene>
<feature type="domain" description="Transcriptional regulator-like" evidence="1">
    <location>
        <begin position="7"/>
        <end position="69"/>
    </location>
</feature>
<keyword evidence="3" id="KW-1185">Reference proteome</keyword>
<dbReference type="EMBL" id="WVTD01000002">
    <property type="protein sequence ID" value="MYL96799.1"/>
    <property type="molecule type" value="Genomic_DNA"/>
</dbReference>
<evidence type="ECO:0000259" key="1">
    <source>
        <dbReference type="Pfam" id="PF20109"/>
    </source>
</evidence>
<dbReference type="RefSeq" id="WP_160984550.1">
    <property type="nucleotide sequence ID" value="NZ_WVTD01000002.1"/>
</dbReference>
<accession>A0A7X4GEJ5</accession>
<reference evidence="2 3" key="1">
    <citation type="submission" date="2019-12" db="EMBL/GenBank/DDBJ databases">
        <authorList>
            <person name="Feng G."/>
            <person name="Zhu H."/>
        </authorList>
    </citation>
    <scope>NUCLEOTIDE SEQUENCE [LARGE SCALE GENOMIC DNA]</scope>
    <source>
        <strain evidence="2 3">FGD1</strain>
    </source>
</reference>
<dbReference type="AlphaFoldDB" id="A0A7X4GEJ5"/>
<proteinExistence type="predicted"/>
<sequence length="92" mass="10337">MPGSSNKRTNGSEKAAETLGRAELAAEFLKRNRSYRAEHAQMEQRIARSGISRQAAEAAFARRWGLSFRLCAGRACRHSDLAARADRRHRHS</sequence>
<evidence type="ECO:0000313" key="2">
    <source>
        <dbReference type="EMBL" id="MYL96799.1"/>
    </source>
</evidence>
<name>A0A7X4GEJ5_9SPHN</name>